<dbReference type="PANTHER" id="PTHR32468:SF0">
    <property type="entry name" value="K(+)_H(+) ANTIPORTER 1"/>
    <property type="match status" value="1"/>
</dbReference>
<evidence type="ECO:0000256" key="5">
    <source>
        <dbReference type="ARBA" id="ARBA00023065"/>
    </source>
</evidence>
<evidence type="ECO:0000313" key="10">
    <source>
        <dbReference type="EMBL" id="GIG52484.1"/>
    </source>
</evidence>
<feature type="transmembrane region" description="Helical" evidence="8">
    <location>
        <begin position="388"/>
        <end position="407"/>
    </location>
</feature>
<gene>
    <name evidence="10" type="ORF">Dsi01nite_105250</name>
</gene>
<evidence type="ECO:0000256" key="1">
    <source>
        <dbReference type="ARBA" id="ARBA00004141"/>
    </source>
</evidence>
<dbReference type="InterPro" id="IPR006153">
    <property type="entry name" value="Cation/H_exchanger_TM"/>
</dbReference>
<evidence type="ECO:0000256" key="3">
    <source>
        <dbReference type="ARBA" id="ARBA00022692"/>
    </source>
</evidence>
<feature type="transmembrane region" description="Helical" evidence="8">
    <location>
        <begin position="105"/>
        <end position="131"/>
    </location>
</feature>
<keyword evidence="3 8" id="KW-0812">Transmembrane</keyword>
<reference evidence="10" key="1">
    <citation type="submission" date="2021-01" db="EMBL/GenBank/DDBJ databases">
        <title>Whole genome shotgun sequence of Dactylosporangium siamense NBRC 106093.</title>
        <authorList>
            <person name="Komaki H."/>
            <person name="Tamura T."/>
        </authorList>
    </citation>
    <scope>NUCLEOTIDE SEQUENCE</scope>
    <source>
        <strain evidence="10">NBRC 106093</strain>
    </source>
</reference>
<organism evidence="10 11">
    <name type="scientific">Dactylosporangium siamense</name>
    <dbReference type="NCBI Taxonomy" id="685454"/>
    <lineage>
        <taxon>Bacteria</taxon>
        <taxon>Bacillati</taxon>
        <taxon>Actinomycetota</taxon>
        <taxon>Actinomycetes</taxon>
        <taxon>Micromonosporales</taxon>
        <taxon>Micromonosporaceae</taxon>
        <taxon>Dactylosporangium</taxon>
    </lineage>
</organism>
<dbReference type="PANTHER" id="PTHR32468">
    <property type="entry name" value="CATION/H + ANTIPORTER"/>
    <property type="match status" value="1"/>
</dbReference>
<feature type="transmembrane region" description="Helical" evidence="8">
    <location>
        <begin position="302"/>
        <end position="322"/>
    </location>
</feature>
<dbReference type="AlphaFoldDB" id="A0A919PYL7"/>
<dbReference type="GO" id="GO:0015297">
    <property type="term" value="F:antiporter activity"/>
    <property type="evidence" value="ECO:0007669"/>
    <property type="project" value="InterPro"/>
</dbReference>
<dbReference type="Proteomes" id="UP000660611">
    <property type="component" value="Unassembled WGS sequence"/>
</dbReference>
<evidence type="ECO:0000256" key="6">
    <source>
        <dbReference type="ARBA" id="ARBA00023136"/>
    </source>
</evidence>
<sequence>MQSPATHADLTIATAVMGVAVIMIGGWLLGRLATRLRQPVVVGEIVCGIVLGPSVLGLLPGDLTGRLFPAEVRPMLSAIAQIGLLLFMFMVGWEFDRGLLRGRGTAAVGVSFSSMAVAFAVGAGLAALLYPRHSTTGGHHVPAAGFVLFLGAAMAITAFPVLARILSDSGLMHTRVGALALASAAISDLLAWCVLALVSALVTASGPAAFWQTMVLSLLYLLAMWYVVRPLLARLFGRLAGGRPANLMVLVAGGVFLSAYASTWVGLHSIFGAFVFGLVTPREPADTLQVHLRRPLSTAGQLLMPVFFIVTGLSVQIGGLTWVNYVELAAILGVACAGKLVGSVLPGRISGLPWREAGLLGLLMNARGLTELVILNAGLSLGVLDTPMYTMMVIMAVVTTGLVGPLLSRFEPASAPDAATRAPADTSPAPIGSPQ</sequence>
<evidence type="ECO:0000256" key="8">
    <source>
        <dbReference type="SAM" id="Phobius"/>
    </source>
</evidence>
<keyword evidence="4 8" id="KW-1133">Transmembrane helix</keyword>
<feature type="transmembrane region" description="Helical" evidence="8">
    <location>
        <begin position="12"/>
        <end position="29"/>
    </location>
</feature>
<feature type="region of interest" description="Disordered" evidence="7">
    <location>
        <begin position="415"/>
        <end position="435"/>
    </location>
</feature>
<keyword evidence="6 8" id="KW-0472">Membrane</keyword>
<accession>A0A919PYL7</accession>
<feature type="transmembrane region" description="Helical" evidence="8">
    <location>
        <begin position="240"/>
        <end position="257"/>
    </location>
</feature>
<feature type="transmembrane region" description="Helical" evidence="8">
    <location>
        <begin position="178"/>
        <end position="202"/>
    </location>
</feature>
<evidence type="ECO:0000313" key="11">
    <source>
        <dbReference type="Proteomes" id="UP000660611"/>
    </source>
</evidence>
<feature type="transmembrane region" description="Helical" evidence="8">
    <location>
        <begin position="328"/>
        <end position="347"/>
    </location>
</feature>
<feature type="transmembrane region" description="Helical" evidence="8">
    <location>
        <begin position="143"/>
        <end position="166"/>
    </location>
</feature>
<feature type="transmembrane region" description="Helical" evidence="8">
    <location>
        <begin position="72"/>
        <end position="93"/>
    </location>
</feature>
<comment type="caution">
    <text evidence="10">The sequence shown here is derived from an EMBL/GenBank/DDBJ whole genome shotgun (WGS) entry which is preliminary data.</text>
</comment>
<keyword evidence="2" id="KW-0813">Transport</keyword>
<name>A0A919PYL7_9ACTN</name>
<keyword evidence="5" id="KW-0406">Ion transport</keyword>
<evidence type="ECO:0000259" key="9">
    <source>
        <dbReference type="Pfam" id="PF00999"/>
    </source>
</evidence>
<dbReference type="InterPro" id="IPR038770">
    <property type="entry name" value="Na+/solute_symporter_sf"/>
</dbReference>
<dbReference type="GO" id="GO:1902600">
    <property type="term" value="P:proton transmembrane transport"/>
    <property type="evidence" value="ECO:0007669"/>
    <property type="project" value="InterPro"/>
</dbReference>
<keyword evidence="11" id="KW-1185">Reference proteome</keyword>
<feature type="transmembrane region" description="Helical" evidence="8">
    <location>
        <begin position="41"/>
        <end position="60"/>
    </location>
</feature>
<comment type="subcellular location">
    <subcellularLocation>
        <location evidence="1">Membrane</location>
        <topology evidence="1">Multi-pass membrane protein</topology>
    </subcellularLocation>
</comment>
<evidence type="ECO:0000256" key="7">
    <source>
        <dbReference type="SAM" id="MobiDB-lite"/>
    </source>
</evidence>
<dbReference type="Gene3D" id="1.20.1530.20">
    <property type="match status" value="1"/>
</dbReference>
<dbReference type="EMBL" id="BONQ01000180">
    <property type="protein sequence ID" value="GIG52484.1"/>
    <property type="molecule type" value="Genomic_DNA"/>
</dbReference>
<feature type="transmembrane region" description="Helical" evidence="8">
    <location>
        <begin position="208"/>
        <end position="228"/>
    </location>
</feature>
<evidence type="ECO:0000256" key="4">
    <source>
        <dbReference type="ARBA" id="ARBA00022989"/>
    </source>
</evidence>
<proteinExistence type="predicted"/>
<dbReference type="Pfam" id="PF00999">
    <property type="entry name" value="Na_H_Exchanger"/>
    <property type="match status" value="1"/>
</dbReference>
<protein>
    <recommendedName>
        <fullName evidence="9">Cation/H+ exchanger transmembrane domain-containing protein</fullName>
    </recommendedName>
</protein>
<evidence type="ECO:0000256" key="2">
    <source>
        <dbReference type="ARBA" id="ARBA00022448"/>
    </source>
</evidence>
<feature type="domain" description="Cation/H+ exchanger transmembrane" evidence="9">
    <location>
        <begin position="22"/>
        <end position="408"/>
    </location>
</feature>
<dbReference type="RefSeq" id="WP_203854072.1">
    <property type="nucleotide sequence ID" value="NZ_BAAAVW010000003.1"/>
</dbReference>
<dbReference type="InterPro" id="IPR050794">
    <property type="entry name" value="CPA2_transporter"/>
</dbReference>
<dbReference type="GO" id="GO:0016020">
    <property type="term" value="C:membrane"/>
    <property type="evidence" value="ECO:0007669"/>
    <property type="project" value="UniProtKB-SubCell"/>
</dbReference>